<sequence>MHAVKWSTTIQSAAARQVSPVIRLSGASRRKSNGTHQSQSIRACRRRADRTHSVELWERKQLVPARPTTSDVHQTAGRSAPTMRNVQATVPARTNVALIRVLERVEVTPFVRLSTIGPFARAATASRVIRWCSAIARYHQQRNVLRRVHRHHAARTRNAESETMPERATACPTTKEIRTTCSPAVDGNATSTVIAPRNWLALTSSALIPVQVCADRKHCATSSTTCQPAYVRRE</sequence>
<name>A0A8D8ADS4_CULPI</name>
<dbReference type="EMBL" id="HBUE01027829">
    <property type="protein sequence ID" value="CAG6455132.1"/>
    <property type="molecule type" value="Transcribed_RNA"/>
</dbReference>
<feature type="compositionally biased region" description="Polar residues" evidence="1">
    <location>
        <begin position="67"/>
        <end position="86"/>
    </location>
</feature>
<organism evidence="2">
    <name type="scientific">Culex pipiens</name>
    <name type="common">House mosquito</name>
    <dbReference type="NCBI Taxonomy" id="7175"/>
    <lineage>
        <taxon>Eukaryota</taxon>
        <taxon>Metazoa</taxon>
        <taxon>Ecdysozoa</taxon>
        <taxon>Arthropoda</taxon>
        <taxon>Hexapoda</taxon>
        <taxon>Insecta</taxon>
        <taxon>Pterygota</taxon>
        <taxon>Neoptera</taxon>
        <taxon>Endopterygota</taxon>
        <taxon>Diptera</taxon>
        <taxon>Nematocera</taxon>
        <taxon>Culicoidea</taxon>
        <taxon>Culicidae</taxon>
        <taxon>Culicinae</taxon>
        <taxon>Culicini</taxon>
        <taxon>Culex</taxon>
        <taxon>Culex</taxon>
    </lineage>
</organism>
<dbReference type="EMBL" id="HBUE01027826">
    <property type="protein sequence ID" value="CAG6455124.1"/>
    <property type="molecule type" value="Transcribed_RNA"/>
</dbReference>
<evidence type="ECO:0000313" key="2">
    <source>
        <dbReference type="EMBL" id="CAG6455132.1"/>
    </source>
</evidence>
<feature type="region of interest" description="Disordered" evidence="1">
    <location>
        <begin position="24"/>
        <end position="45"/>
    </location>
</feature>
<reference evidence="2" key="1">
    <citation type="submission" date="2021-05" db="EMBL/GenBank/DDBJ databases">
        <authorList>
            <person name="Alioto T."/>
            <person name="Alioto T."/>
            <person name="Gomez Garrido J."/>
        </authorList>
    </citation>
    <scope>NUCLEOTIDE SEQUENCE</scope>
</reference>
<protein>
    <submittedName>
        <fullName evidence="2">(northern house mosquito) hypothetical protein</fullName>
    </submittedName>
</protein>
<accession>A0A8D8ADS4</accession>
<dbReference type="AlphaFoldDB" id="A0A8D8ADS4"/>
<feature type="region of interest" description="Disordered" evidence="1">
    <location>
        <begin position="65"/>
        <end position="86"/>
    </location>
</feature>
<proteinExistence type="predicted"/>
<evidence type="ECO:0000256" key="1">
    <source>
        <dbReference type="SAM" id="MobiDB-lite"/>
    </source>
</evidence>